<feature type="domain" description="GGDEF" evidence="1">
    <location>
        <begin position="406"/>
        <end position="540"/>
    </location>
</feature>
<dbReference type="HOGENOM" id="CLU_494902_0_0_11"/>
<dbReference type="KEGG" id="afo:Afer_1191"/>
<dbReference type="InterPro" id="IPR050469">
    <property type="entry name" value="Diguanylate_Cyclase"/>
</dbReference>
<dbReference type="SUPFAM" id="SSF55073">
    <property type="entry name" value="Nucleotide cyclase"/>
    <property type="match status" value="1"/>
</dbReference>
<dbReference type="RefSeq" id="WP_015798609.1">
    <property type="nucleotide sequence ID" value="NC_013124.1"/>
</dbReference>
<dbReference type="EMBL" id="CP001631">
    <property type="protein sequence ID" value="ACU54123.1"/>
    <property type="molecule type" value="Genomic_DNA"/>
</dbReference>
<dbReference type="Proteomes" id="UP000000771">
    <property type="component" value="Chromosome"/>
</dbReference>
<dbReference type="GO" id="GO:1902201">
    <property type="term" value="P:negative regulation of bacterial-type flagellum-dependent cell motility"/>
    <property type="evidence" value="ECO:0007669"/>
    <property type="project" value="TreeGrafter"/>
</dbReference>
<dbReference type="CDD" id="cd01949">
    <property type="entry name" value="GGDEF"/>
    <property type="match status" value="1"/>
</dbReference>
<evidence type="ECO:0000259" key="1">
    <source>
        <dbReference type="PROSITE" id="PS50887"/>
    </source>
</evidence>
<dbReference type="FunFam" id="3.30.70.270:FF:000001">
    <property type="entry name" value="Diguanylate cyclase domain protein"/>
    <property type="match status" value="1"/>
</dbReference>
<dbReference type="InterPro" id="IPR003018">
    <property type="entry name" value="GAF"/>
</dbReference>
<dbReference type="GO" id="GO:0043709">
    <property type="term" value="P:cell adhesion involved in single-species biofilm formation"/>
    <property type="evidence" value="ECO:0007669"/>
    <property type="project" value="TreeGrafter"/>
</dbReference>
<protein>
    <submittedName>
        <fullName evidence="2">Diguanylate cyclase with GAF sensor</fullName>
    </submittedName>
</protein>
<dbReference type="PANTHER" id="PTHR45138:SF9">
    <property type="entry name" value="DIGUANYLATE CYCLASE DGCM-RELATED"/>
    <property type="match status" value="1"/>
</dbReference>
<dbReference type="AlphaFoldDB" id="C7LZG5"/>
<dbReference type="InterPro" id="IPR029787">
    <property type="entry name" value="Nucleotide_cyclase"/>
</dbReference>
<dbReference type="PROSITE" id="PS50887">
    <property type="entry name" value="GGDEF"/>
    <property type="match status" value="1"/>
</dbReference>
<name>C7LZG5_ACIFD</name>
<dbReference type="eggNOG" id="COG2199">
    <property type="taxonomic scope" value="Bacteria"/>
</dbReference>
<dbReference type="InterPro" id="IPR000160">
    <property type="entry name" value="GGDEF_dom"/>
</dbReference>
<organism evidence="2 3">
    <name type="scientific">Acidimicrobium ferrooxidans (strain DSM 10331 / JCM 15462 / NBRC 103882 / ICP)</name>
    <dbReference type="NCBI Taxonomy" id="525909"/>
    <lineage>
        <taxon>Bacteria</taxon>
        <taxon>Bacillati</taxon>
        <taxon>Actinomycetota</taxon>
        <taxon>Acidimicrobiia</taxon>
        <taxon>Acidimicrobiales</taxon>
        <taxon>Acidimicrobiaceae</taxon>
        <taxon>Acidimicrobium</taxon>
    </lineage>
</organism>
<dbReference type="GO" id="GO:0052621">
    <property type="term" value="F:diguanylate cyclase activity"/>
    <property type="evidence" value="ECO:0007669"/>
    <property type="project" value="TreeGrafter"/>
</dbReference>
<dbReference type="NCBIfam" id="TIGR00254">
    <property type="entry name" value="GGDEF"/>
    <property type="match status" value="1"/>
</dbReference>
<dbReference type="Gene3D" id="3.30.70.270">
    <property type="match status" value="1"/>
</dbReference>
<dbReference type="STRING" id="525909.Afer_1191"/>
<dbReference type="InterPro" id="IPR043128">
    <property type="entry name" value="Rev_trsase/Diguanyl_cyclase"/>
</dbReference>
<dbReference type="Gene3D" id="3.30.450.40">
    <property type="match status" value="1"/>
</dbReference>
<dbReference type="InterPro" id="IPR029016">
    <property type="entry name" value="GAF-like_dom_sf"/>
</dbReference>
<proteinExistence type="predicted"/>
<evidence type="ECO:0000313" key="2">
    <source>
        <dbReference type="EMBL" id="ACU54123.1"/>
    </source>
</evidence>
<keyword evidence="3" id="KW-1185">Reference proteome</keyword>
<accession>C7LZG5</accession>
<dbReference type="SUPFAM" id="SSF55781">
    <property type="entry name" value="GAF domain-like"/>
    <property type="match status" value="1"/>
</dbReference>
<sequence length="550" mass="59240">MTARRFAELAAIAGEVLARPTTDTVLDRALCAAIAPLTSFASAGLASLEGDGYFRVTHVAGRLTSARELREIALARSDLDRLVAVARRIGSLHVVDGDHPLLDELLAKAAIRETESLVEGWNPATLTFELVESWEQEVGAILFLDQPVSLGGLDAEEVGYLDVLAQLVGLALVQEHLRSRVSAQVRILEAERARLAGLLAASGDVQRRTALLEVLQTAADAVTTAGGFARAAIYLREGDSLVLAVTSGVDPVEAERLHTEGPIPLSLFAAVMAPQMRISRSYLFRHRAYPLHPDLARRMSVPVAEHVADDDAWQPEDTLSIPLLEDERLLGVISVDNPVDGRYPDLGQIQALEFFADQAAIAVGQVRATEELRRYAETDALTALANRRTFEASGAEALHDAQVEGRAVAVVFVDLDHFKALNDEYGHLAGDLALRASAEALRSCLRARDLVARWGGEEFVALVTDVELEWARQLGEAIRASIASSVRAEVGVEASASVGVALAESAETDAPDLRALLAAADVALYLAKQRGRDRSEVVVRRQDGTVRHVP</sequence>
<dbReference type="PANTHER" id="PTHR45138">
    <property type="entry name" value="REGULATORY COMPONENTS OF SENSORY TRANSDUCTION SYSTEM"/>
    <property type="match status" value="1"/>
</dbReference>
<dbReference type="Pfam" id="PF01590">
    <property type="entry name" value="GAF"/>
    <property type="match status" value="1"/>
</dbReference>
<reference evidence="2 3" key="1">
    <citation type="journal article" date="2009" name="Stand. Genomic Sci.">
        <title>Complete genome sequence of Acidimicrobium ferrooxidans type strain (ICP).</title>
        <authorList>
            <person name="Clum A."/>
            <person name="Nolan M."/>
            <person name="Lang E."/>
            <person name="Glavina Del Rio T."/>
            <person name="Tice H."/>
            <person name="Copeland A."/>
            <person name="Cheng J.F."/>
            <person name="Lucas S."/>
            <person name="Chen F."/>
            <person name="Bruce D."/>
            <person name="Goodwin L."/>
            <person name="Pitluck S."/>
            <person name="Ivanova N."/>
            <person name="Mavrommatis K."/>
            <person name="Mikhailova N."/>
            <person name="Pati A."/>
            <person name="Chen A."/>
            <person name="Palaniappan K."/>
            <person name="Goker M."/>
            <person name="Spring S."/>
            <person name="Land M."/>
            <person name="Hauser L."/>
            <person name="Chang Y.J."/>
            <person name="Jeffries C.C."/>
            <person name="Chain P."/>
            <person name="Bristow J."/>
            <person name="Eisen J.A."/>
            <person name="Markowitz V."/>
            <person name="Hugenholtz P."/>
            <person name="Kyrpides N.C."/>
            <person name="Klenk H.P."/>
            <person name="Lapidus A."/>
        </authorList>
    </citation>
    <scope>NUCLEOTIDE SEQUENCE [LARGE SCALE GENOMIC DNA]</scope>
    <source>
        <strain evidence="3">DSM 10331 / JCM 15462 / NBRC 103882 / ICP</strain>
    </source>
</reference>
<dbReference type="SMART" id="SM00065">
    <property type="entry name" value="GAF"/>
    <property type="match status" value="1"/>
</dbReference>
<gene>
    <name evidence="2" type="ordered locus">Afer_1191</name>
</gene>
<dbReference type="eggNOG" id="COG2203">
    <property type="taxonomic scope" value="Bacteria"/>
</dbReference>
<dbReference type="SMART" id="SM00267">
    <property type="entry name" value="GGDEF"/>
    <property type="match status" value="1"/>
</dbReference>
<dbReference type="GO" id="GO:0005886">
    <property type="term" value="C:plasma membrane"/>
    <property type="evidence" value="ECO:0007669"/>
    <property type="project" value="TreeGrafter"/>
</dbReference>
<evidence type="ECO:0000313" key="3">
    <source>
        <dbReference type="Proteomes" id="UP000000771"/>
    </source>
</evidence>
<dbReference type="Pfam" id="PF00990">
    <property type="entry name" value="GGDEF"/>
    <property type="match status" value="1"/>
</dbReference>